<proteinExistence type="predicted"/>
<name>A0ACC0A1B3_CATRO</name>
<gene>
    <name evidence="1" type="ORF">M9H77_30370</name>
</gene>
<evidence type="ECO:0000313" key="1">
    <source>
        <dbReference type="EMBL" id="KAI5653183.1"/>
    </source>
</evidence>
<sequence>MVPCKICAKRGCATHPRSIAERMIAQRSETLICLLDVDYSTGCLILFSGSGNGFSGQSTFGSFCSCLQCVGLLFLCISYQEIPALLAACVSRAVPCFYLLLFVLVLCFSTEFGSWQRKGQKKDELNNPLSMKACQDFVILVRLLDILVRCVKIQLMQTFHMSNENGSLIRAVNQAQNWQEKSVDKQHQLYGISAAPAQPSAVGTMKQSAAAGTMIKANAQAGNGKDSPGGG</sequence>
<dbReference type="Proteomes" id="UP001060085">
    <property type="component" value="Linkage Group LG07"/>
</dbReference>
<dbReference type="EMBL" id="CM044707">
    <property type="protein sequence ID" value="KAI5653183.1"/>
    <property type="molecule type" value="Genomic_DNA"/>
</dbReference>
<protein>
    <submittedName>
        <fullName evidence="1">Uncharacterized protein</fullName>
    </submittedName>
</protein>
<evidence type="ECO:0000313" key="2">
    <source>
        <dbReference type="Proteomes" id="UP001060085"/>
    </source>
</evidence>
<reference evidence="2" key="1">
    <citation type="journal article" date="2023" name="Nat. Plants">
        <title>Single-cell RNA sequencing provides a high-resolution roadmap for understanding the multicellular compartmentation of specialized metabolism.</title>
        <authorList>
            <person name="Sun S."/>
            <person name="Shen X."/>
            <person name="Li Y."/>
            <person name="Li Y."/>
            <person name="Wang S."/>
            <person name="Li R."/>
            <person name="Zhang H."/>
            <person name="Shen G."/>
            <person name="Guo B."/>
            <person name="Wei J."/>
            <person name="Xu J."/>
            <person name="St-Pierre B."/>
            <person name="Chen S."/>
            <person name="Sun C."/>
        </authorList>
    </citation>
    <scope>NUCLEOTIDE SEQUENCE [LARGE SCALE GENOMIC DNA]</scope>
</reference>
<accession>A0ACC0A1B3</accession>
<comment type="caution">
    <text evidence="1">The sequence shown here is derived from an EMBL/GenBank/DDBJ whole genome shotgun (WGS) entry which is preliminary data.</text>
</comment>
<organism evidence="1 2">
    <name type="scientific">Catharanthus roseus</name>
    <name type="common">Madagascar periwinkle</name>
    <name type="synonym">Vinca rosea</name>
    <dbReference type="NCBI Taxonomy" id="4058"/>
    <lineage>
        <taxon>Eukaryota</taxon>
        <taxon>Viridiplantae</taxon>
        <taxon>Streptophyta</taxon>
        <taxon>Embryophyta</taxon>
        <taxon>Tracheophyta</taxon>
        <taxon>Spermatophyta</taxon>
        <taxon>Magnoliopsida</taxon>
        <taxon>eudicotyledons</taxon>
        <taxon>Gunneridae</taxon>
        <taxon>Pentapetalae</taxon>
        <taxon>asterids</taxon>
        <taxon>lamiids</taxon>
        <taxon>Gentianales</taxon>
        <taxon>Apocynaceae</taxon>
        <taxon>Rauvolfioideae</taxon>
        <taxon>Vinceae</taxon>
        <taxon>Catharanthinae</taxon>
        <taxon>Catharanthus</taxon>
    </lineage>
</organism>
<keyword evidence="2" id="KW-1185">Reference proteome</keyword>